<evidence type="ECO:0000256" key="2">
    <source>
        <dbReference type="ARBA" id="ARBA00022723"/>
    </source>
</evidence>
<name>A0A0G2FS96_9PEZI</name>
<evidence type="ECO:0000313" key="6">
    <source>
        <dbReference type="Proteomes" id="UP000034680"/>
    </source>
</evidence>
<dbReference type="PANTHER" id="PTHR30502">
    <property type="entry name" value="2-KETO-3-DEOXY-L-RHAMNONATE ALDOLASE"/>
    <property type="match status" value="1"/>
</dbReference>
<dbReference type="Proteomes" id="UP000034680">
    <property type="component" value="Unassembled WGS sequence"/>
</dbReference>
<dbReference type="InterPro" id="IPR040442">
    <property type="entry name" value="Pyrv_kinase-like_dom_sf"/>
</dbReference>
<feature type="domain" description="HpcH/HpaI aldolase/citrate lyase" evidence="4">
    <location>
        <begin position="3"/>
        <end position="132"/>
    </location>
</feature>
<keyword evidence="3 5" id="KW-0456">Lyase</keyword>
<dbReference type="GO" id="GO:0016832">
    <property type="term" value="F:aldehyde-lyase activity"/>
    <property type="evidence" value="ECO:0007669"/>
    <property type="project" value="TreeGrafter"/>
</dbReference>
<dbReference type="SUPFAM" id="SSF51621">
    <property type="entry name" value="Phosphoenolpyruvate/pyruvate domain"/>
    <property type="match status" value="1"/>
</dbReference>
<comment type="similarity">
    <text evidence="1">Belongs to the HpcH/HpaI aldolase family.</text>
</comment>
<dbReference type="GO" id="GO:0046872">
    <property type="term" value="F:metal ion binding"/>
    <property type="evidence" value="ECO:0007669"/>
    <property type="project" value="UniProtKB-KW"/>
</dbReference>
<keyword evidence="6" id="KW-1185">Reference proteome</keyword>
<dbReference type="InterPro" id="IPR005000">
    <property type="entry name" value="Aldolase/citrate-lyase_domain"/>
</dbReference>
<dbReference type="Gene3D" id="3.20.20.60">
    <property type="entry name" value="Phosphoenolpyruvate-binding domains"/>
    <property type="match status" value="1"/>
</dbReference>
<dbReference type="OrthoDB" id="1621678at2759"/>
<dbReference type="EMBL" id="LCUC01000106">
    <property type="protein sequence ID" value="KKY36856.1"/>
    <property type="molecule type" value="Genomic_DNA"/>
</dbReference>
<evidence type="ECO:0000313" key="5">
    <source>
        <dbReference type="EMBL" id="KKY36856.1"/>
    </source>
</evidence>
<dbReference type="AlphaFoldDB" id="A0A0G2FS96"/>
<organism evidence="5 6">
    <name type="scientific">Diaporthe ampelina</name>
    <dbReference type="NCBI Taxonomy" id="1214573"/>
    <lineage>
        <taxon>Eukaryota</taxon>
        <taxon>Fungi</taxon>
        <taxon>Dikarya</taxon>
        <taxon>Ascomycota</taxon>
        <taxon>Pezizomycotina</taxon>
        <taxon>Sordariomycetes</taxon>
        <taxon>Sordariomycetidae</taxon>
        <taxon>Diaporthales</taxon>
        <taxon>Diaporthaceae</taxon>
        <taxon>Diaporthe</taxon>
    </lineage>
</organism>
<keyword evidence="2" id="KW-0479">Metal-binding</keyword>
<evidence type="ECO:0000259" key="4">
    <source>
        <dbReference type="Pfam" id="PF03328"/>
    </source>
</evidence>
<protein>
    <submittedName>
        <fullName evidence="5">Putative aldolase citrate lyase family protein</fullName>
    </submittedName>
</protein>
<dbReference type="GO" id="GO:0005737">
    <property type="term" value="C:cytoplasm"/>
    <property type="evidence" value="ECO:0007669"/>
    <property type="project" value="TreeGrafter"/>
</dbReference>
<dbReference type="STRING" id="1214573.A0A0G2FS96"/>
<dbReference type="InterPro" id="IPR050251">
    <property type="entry name" value="HpcH-HpaI_aldolase"/>
</dbReference>
<comment type="caution">
    <text evidence="5">The sequence shown here is derived from an EMBL/GenBank/DDBJ whole genome shotgun (WGS) entry which is preliminary data.</text>
</comment>
<dbReference type="PANTHER" id="PTHR30502:SF0">
    <property type="entry name" value="PHOSPHOENOLPYRUVATE CARBOXYLASE FAMILY PROTEIN"/>
    <property type="match status" value="1"/>
</dbReference>
<reference evidence="5 6" key="2">
    <citation type="submission" date="2015-05" db="EMBL/GenBank/DDBJ databases">
        <authorList>
            <person name="Morales-Cruz A."/>
            <person name="Amrine K.C."/>
            <person name="Cantu D."/>
        </authorList>
    </citation>
    <scope>NUCLEOTIDE SEQUENCE [LARGE SCALE GENOMIC DNA]</scope>
    <source>
        <strain evidence="5">DA912</strain>
    </source>
</reference>
<proteinExistence type="inferred from homology"/>
<evidence type="ECO:0000256" key="1">
    <source>
        <dbReference type="ARBA" id="ARBA00005568"/>
    </source>
</evidence>
<accession>A0A0G2FS96</accession>
<reference evidence="5 6" key="1">
    <citation type="submission" date="2015-05" db="EMBL/GenBank/DDBJ databases">
        <title>Distinctive expansion of gene families associated with plant cell wall degradation and secondary metabolism in the genomes of grapevine trunk pathogens.</title>
        <authorList>
            <person name="Lawrence D.P."/>
            <person name="Travadon R."/>
            <person name="Rolshausen P.E."/>
            <person name="Baumgartner K."/>
        </authorList>
    </citation>
    <scope>NUCLEOTIDE SEQUENCE [LARGE SCALE GENOMIC DNA]</scope>
    <source>
        <strain evidence="5">DA912</strain>
    </source>
</reference>
<sequence>MIKRALDCGAHGILVPLIRTVDEVKQVVAAAKFPPQGRRGFGSPLAMQNFSPIPSFTEYLQQANDAILTMVQIETKEALAAVEEIAPLVDVLFIGPFDLGNNIGYPIINGDVKPELKEAMSKILKAAKSAGKKCGMYGAMGFDMINVGTDVTTIEFVMKQSMAVANGVAGPEKGKGYGS</sequence>
<evidence type="ECO:0000256" key="3">
    <source>
        <dbReference type="ARBA" id="ARBA00023239"/>
    </source>
</evidence>
<dbReference type="InterPro" id="IPR015813">
    <property type="entry name" value="Pyrv/PenolPyrv_kinase-like_dom"/>
</dbReference>
<gene>
    <name evidence="5" type="ORF">UCDDA912_g03210</name>
</gene>
<dbReference type="Pfam" id="PF03328">
    <property type="entry name" value="HpcH_HpaI"/>
    <property type="match status" value="1"/>
</dbReference>